<evidence type="ECO:0008006" key="3">
    <source>
        <dbReference type="Google" id="ProtNLM"/>
    </source>
</evidence>
<dbReference type="InterPro" id="IPR025528">
    <property type="entry name" value="BrnA_antitoxin"/>
</dbReference>
<reference evidence="1 2" key="1">
    <citation type="submission" date="2010-12" db="EMBL/GenBank/DDBJ databases">
        <authorList>
            <person name="Muzny D."/>
            <person name="Qin X."/>
            <person name="Deng J."/>
            <person name="Jiang H."/>
            <person name="Liu Y."/>
            <person name="Qu J."/>
            <person name="Song X.-Z."/>
            <person name="Zhang L."/>
            <person name="Thornton R."/>
            <person name="Coyle M."/>
            <person name="Francisco L."/>
            <person name="Jackson L."/>
            <person name="Javaid M."/>
            <person name="Korchina V."/>
            <person name="Kovar C."/>
            <person name="Mata R."/>
            <person name="Mathew T."/>
            <person name="Ngo R."/>
            <person name="Nguyen L."/>
            <person name="Nguyen N."/>
            <person name="Okwuonu G."/>
            <person name="Ongeri F."/>
            <person name="Pham C."/>
            <person name="Simmons D."/>
            <person name="Wilczek-Boney K."/>
            <person name="Hale W."/>
            <person name="Jakkamsetti A."/>
            <person name="Pham P."/>
            <person name="Ruth R."/>
            <person name="San Lucas F."/>
            <person name="Warren J."/>
            <person name="Zhang J."/>
            <person name="Zhao Z."/>
            <person name="Zhou C."/>
            <person name="Zhu D."/>
            <person name="Lee S."/>
            <person name="Bess C."/>
            <person name="Blankenburg K."/>
            <person name="Forbes L."/>
            <person name="Fu Q."/>
            <person name="Gubbala S."/>
            <person name="Hirani K."/>
            <person name="Jayaseelan J.C."/>
            <person name="Lara F."/>
            <person name="Munidasa M."/>
            <person name="Palculict T."/>
            <person name="Patil S."/>
            <person name="Pu L.-L."/>
            <person name="Saada N."/>
            <person name="Tang L."/>
            <person name="Weissenberger G."/>
            <person name="Zhu Y."/>
            <person name="Hemphill L."/>
            <person name="Shang Y."/>
            <person name="Youmans B."/>
            <person name="Ayvaz T."/>
            <person name="Ross M."/>
            <person name="Santibanez J."/>
            <person name="Aqrawi P."/>
            <person name="Gross S."/>
            <person name="Joshi V."/>
            <person name="Fowler G."/>
            <person name="Nazareth L."/>
            <person name="Reid J."/>
            <person name="Worley K."/>
            <person name="Petrosino J."/>
            <person name="Highlander S."/>
            <person name="Gibbs R."/>
        </authorList>
    </citation>
    <scope>NUCLEOTIDE SEQUENCE [LARGE SCALE GENOMIC DNA]</scope>
    <source>
        <strain evidence="1 2">ATCC 51599</strain>
    </source>
</reference>
<gene>
    <name evidence="1" type="ORF">HMPREF0551_2471</name>
</gene>
<sequence length="111" mass="12242">MQITTKSGLTLQLPSLEEDAQISAALDEESPELEESFFQRAVPAKDILGSDMVSWLNGKAPTPENTPPTGAHGPFMESIQLSSDVIDGFRAAGPDWRNRIEHILREWLATH</sequence>
<dbReference type="RefSeq" id="WP_005674927.1">
    <property type="nucleotide sequence ID" value="NZ_CP146288.1"/>
</dbReference>
<evidence type="ECO:0000313" key="1">
    <source>
        <dbReference type="EMBL" id="EFV93781.1"/>
    </source>
</evidence>
<proteinExistence type="predicted"/>
<protein>
    <recommendedName>
        <fullName evidence="3">Toxin-antitoxin system, antitoxin component, ribbon-helix-helix domain protein</fullName>
    </recommendedName>
</protein>
<accession>E7S0K7</accession>
<comment type="caution">
    <text evidence="1">The sequence shown here is derived from an EMBL/GenBank/DDBJ whole genome shotgun (WGS) entry which is preliminary data.</text>
</comment>
<dbReference type="Proteomes" id="UP000011021">
    <property type="component" value="Unassembled WGS sequence"/>
</dbReference>
<keyword evidence="2" id="KW-1185">Reference proteome</keyword>
<name>E7S0K7_9BURK</name>
<evidence type="ECO:0000313" key="2">
    <source>
        <dbReference type="Proteomes" id="UP000011021"/>
    </source>
</evidence>
<dbReference type="AlphaFoldDB" id="E7S0K7"/>
<organism evidence="1 2">
    <name type="scientific">Lautropia mirabilis ATCC 51599</name>
    <dbReference type="NCBI Taxonomy" id="887898"/>
    <lineage>
        <taxon>Bacteria</taxon>
        <taxon>Pseudomonadati</taxon>
        <taxon>Pseudomonadota</taxon>
        <taxon>Betaproteobacteria</taxon>
        <taxon>Burkholderiales</taxon>
        <taxon>Burkholderiaceae</taxon>
        <taxon>Lautropia</taxon>
    </lineage>
</organism>
<dbReference type="EMBL" id="AEQP01000023">
    <property type="protein sequence ID" value="EFV93781.1"/>
    <property type="molecule type" value="Genomic_DNA"/>
</dbReference>
<dbReference type="HOGENOM" id="CLU_2155162_0_0_4"/>
<dbReference type="Pfam" id="PF14384">
    <property type="entry name" value="BrnA_antitoxin"/>
    <property type="match status" value="1"/>
</dbReference>